<keyword evidence="2" id="KW-1185">Reference proteome</keyword>
<comment type="caution">
    <text evidence="1">The sequence shown here is derived from an EMBL/GenBank/DDBJ whole genome shotgun (WGS) entry which is preliminary data.</text>
</comment>
<evidence type="ECO:0000313" key="2">
    <source>
        <dbReference type="Proteomes" id="UP000478052"/>
    </source>
</evidence>
<reference evidence="1 2" key="1">
    <citation type="submission" date="2019-08" db="EMBL/GenBank/DDBJ databases">
        <title>Whole genome of Aphis craccivora.</title>
        <authorList>
            <person name="Voronova N.V."/>
            <person name="Shulinski R.S."/>
            <person name="Bandarenka Y.V."/>
            <person name="Zhorov D.G."/>
            <person name="Warner D."/>
        </authorList>
    </citation>
    <scope>NUCLEOTIDE SEQUENCE [LARGE SCALE GENOMIC DNA]</scope>
    <source>
        <strain evidence="1">180601</strain>
        <tissue evidence="1">Whole Body</tissue>
    </source>
</reference>
<accession>A0A6G0ZI79</accession>
<dbReference type="AlphaFoldDB" id="A0A6G0ZI79"/>
<protein>
    <submittedName>
        <fullName evidence="1">N-acetyltransferase domain-containing protein</fullName>
    </submittedName>
</protein>
<proteinExistence type="predicted"/>
<sequence length="79" mass="8997">MRSEVLEEMPEAIVEYFCEQVLKQLYLHPVSIHLYNTTIAVPVWPATRRSTGVPGHLPKWKKILSLLAIPGSDSNRINL</sequence>
<dbReference type="EMBL" id="VUJU01000403">
    <property type="protein sequence ID" value="KAF0770636.1"/>
    <property type="molecule type" value="Genomic_DNA"/>
</dbReference>
<gene>
    <name evidence="1" type="ORF">FWK35_00001738</name>
</gene>
<dbReference type="GO" id="GO:0016740">
    <property type="term" value="F:transferase activity"/>
    <property type="evidence" value="ECO:0007669"/>
    <property type="project" value="UniProtKB-KW"/>
</dbReference>
<dbReference type="Proteomes" id="UP000478052">
    <property type="component" value="Unassembled WGS sequence"/>
</dbReference>
<evidence type="ECO:0000313" key="1">
    <source>
        <dbReference type="EMBL" id="KAF0770636.1"/>
    </source>
</evidence>
<organism evidence="1 2">
    <name type="scientific">Aphis craccivora</name>
    <name type="common">Cowpea aphid</name>
    <dbReference type="NCBI Taxonomy" id="307492"/>
    <lineage>
        <taxon>Eukaryota</taxon>
        <taxon>Metazoa</taxon>
        <taxon>Ecdysozoa</taxon>
        <taxon>Arthropoda</taxon>
        <taxon>Hexapoda</taxon>
        <taxon>Insecta</taxon>
        <taxon>Pterygota</taxon>
        <taxon>Neoptera</taxon>
        <taxon>Paraneoptera</taxon>
        <taxon>Hemiptera</taxon>
        <taxon>Sternorrhyncha</taxon>
        <taxon>Aphidomorpha</taxon>
        <taxon>Aphidoidea</taxon>
        <taxon>Aphididae</taxon>
        <taxon>Aphidini</taxon>
        <taxon>Aphis</taxon>
        <taxon>Aphis</taxon>
    </lineage>
</organism>
<keyword evidence="1" id="KW-0808">Transferase</keyword>
<name>A0A6G0ZI79_APHCR</name>